<accession>A0A1F7F4E0</accession>
<feature type="transmembrane region" description="Helical" evidence="6">
    <location>
        <begin position="90"/>
        <end position="111"/>
    </location>
</feature>
<comment type="subcellular location">
    <subcellularLocation>
        <location evidence="1">Membrane</location>
        <topology evidence="1">Multi-pass membrane protein</topology>
    </subcellularLocation>
</comment>
<comment type="caution">
    <text evidence="7">The sequence shown here is derived from an EMBL/GenBank/DDBJ whole genome shotgun (WGS) entry which is preliminary data.</text>
</comment>
<evidence type="ECO:0000256" key="3">
    <source>
        <dbReference type="ARBA" id="ARBA00022692"/>
    </source>
</evidence>
<feature type="transmembrane region" description="Helical" evidence="6">
    <location>
        <begin position="324"/>
        <end position="350"/>
    </location>
</feature>
<organism evidence="7 8">
    <name type="scientific">Candidatus Raymondbacteria bacterium RIFOXYD12_FULL_49_13</name>
    <dbReference type="NCBI Taxonomy" id="1817890"/>
    <lineage>
        <taxon>Bacteria</taxon>
        <taxon>Raymondiibacteriota</taxon>
    </lineage>
</organism>
<dbReference type="InterPro" id="IPR002549">
    <property type="entry name" value="AI-2E-like"/>
</dbReference>
<evidence type="ECO:0000256" key="6">
    <source>
        <dbReference type="SAM" id="Phobius"/>
    </source>
</evidence>
<keyword evidence="4 6" id="KW-1133">Transmembrane helix</keyword>
<keyword evidence="5 6" id="KW-0472">Membrane</keyword>
<dbReference type="AlphaFoldDB" id="A0A1F7F4E0"/>
<name>A0A1F7F4E0_UNCRA</name>
<evidence type="ECO:0000256" key="5">
    <source>
        <dbReference type="ARBA" id="ARBA00023136"/>
    </source>
</evidence>
<keyword evidence="3 6" id="KW-0812">Transmembrane</keyword>
<feature type="transmembrane region" description="Helical" evidence="6">
    <location>
        <begin position="282"/>
        <end position="303"/>
    </location>
</feature>
<dbReference type="EMBL" id="MFYX01000124">
    <property type="protein sequence ID" value="OGK01534.1"/>
    <property type="molecule type" value="Genomic_DNA"/>
</dbReference>
<evidence type="ECO:0000256" key="4">
    <source>
        <dbReference type="ARBA" id="ARBA00022989"/>
    </source>
</evidence>
<evidence type="ECO:0000256" key="2">
    <source>
        <dbReference type="ARBA" id="ARBA00009773"/>
    </source>
</evidence>
<feature type="transmembrane region" description="Helical" evidence="6">
    <location>
        <begin position="40"/>
        <end position="70"/>
    </location>
</feature>
<comment type="similarity">
    <text evidence="2">Belongs to the autoinducer-2 exporter (AI-2E) (TC 2.A.86) family.</text>
</comment>
<reference evidence="7 8" key="1">
    <citation type="journal article" date="2016" name="Nat. Commun.">
        <title>Thousands of microbial genomes shed light on interconnected biogeochemical processes in an aquifer system.</title>
        <authorList>
            <person name="Anantharaman K."/>
            <person name="Brown C.T."/>
            <person name="Hug L.A."/>
            <person name="Sharon I."/>
            <person name="Castelle C.J."/>
            <person name="Probst A.J."/>
            <person name="Thomas B.C."/>
            <person name="Singh A."/>
            <person name="Wilkins M.J."/>
            <person name="Karaoz U."/>
            <person name="Brodie E.L."/>
            <person name="Williams K.H."/>
            <person name="Hubbard S.S."/>
            <person name="Banfield J.F."/>
        </authorList>
    </citation>
    <scope>NUCLEOTIDE SEQUENCE [LARGE SCALE GENOMIC DNA]</scope>
</reference>
<feature type="transmembrane region" description="Helical" evidence="6">
    <location>
        <begin position="257"/>
        <end position="276"/>
    </location>
</feature>
<protein>
    <recommendedName>
        <fullName evidence="9">AI-2E family transporter</fullName>
    </recommendedName>
</protein>
<sequence>MGRKARRTITPYHHFYSIDIYYIFPVPMIEEILHHLKKDFLGYAVCVGLVVLIVKFHLLSLCVFLLFIHLVTDIFVNGLGRRIPWMPRRILLWFLYAVLVTAIGFCCMVVAPRLLTDLARYWTAIQRDTLRFLAGISARYGIVIDIAIIKNYAVSESSDIFSKTLGILNVVSKGMVYFIFAAVLNLLMFLEGDRISATFTRTQDSLMSYVFIFVVNRTHTFFGYFRKVMMGQLFISLINTAITTVVLIVLDIPHKTTLVFVVFICGLIPVVGNLISNTILTITALVSVGPLAAVICLGLLVGVHKLEYFLNSKIIGTIIDVPMFVTLLALLVGEALLGVMGLVVALPLAMTIKNDLEQARADRAAAARQHTTLWGSDKRFE</sequence>
<dbReference type="Proteomes" id="UP000179243">
    <property type="component" value="Unassembled WGS sequence"/>
</dbReference>
<evidence type="ECO:0000313" key="8">
    <source>
        <dbReference type="Proteomes" id="UP000179243"/>
    </source>
</evidence>
<evidence type="ECO:0008006" key="9">
    <source>
        <dbReference type="Google" id="ProtNLM"/>
    </source>
</evidence>
<evidence type="ECO:0000313" key="7">
    <source>
        <dbReference type="EMBL" id="OGK01534.1"/>
    </source>
</evidence>
<proteinExistence type="inferred from homology"/>
<dbReference type="GO" id="GO:0016020">
    <property type="term" value="C:membrane"/>
    <property type="evidence" value="ECO:0007669"/>
    <property type="project" value="UniProtKB-SubCell"/>
</dbReference>
<feature type="transmembrane region" description="Helical" evidence="6">
    <location>
        <begin position="174"/>
        <end position="190"/>
    </location>
</feature>
<dbReference type="Pfam" id="PF01594">
    <property type="entry name" value="AI-2E_transport"/>
    <property type="match status" value="1"/>
</dbReference>
<evidence type="ECO:0000256" key="1">
    <source>
        <dbReference type="ARBA" id="ARBA00004141"/>
    </source>
</evidence>
<gene>
    <name evidence="7" type="ORF">A2519_05915</name>
</gene>
<feature type="transmembrane region" description="Helical" evidence="6">
    <location>
        <begin position="132"/>
        <end position="154"/>
    </location>
</feature>
<feature type="transmembrane region" description="Helical" evidence="6">
    <location>
        <begin position="231"/>
        <end position="250"/>
    </location>
</feature>